<evidence type="ECO:0000256" key="5">
    <source>
        <dbReference type="SAM" id="SignalP"/>
    </source>
</evidence>
<organism evidence="8 9">
    <name type="scientific">Tenacibaculum jejuense</name>
    <dbReference type="NCBI Taxonomy" id="584609"/>
    <lineage>
        <taxon>Bacteria</taxon>
        <taxon>Pseudomonadati</taxon>
        <taxon>Bacteroidota</taxon>
        <taxon>Flavobacteriia</taxon>
        <taxon>Flavobacteriales</taxon>
        <taxon>Flavobacteriaceae</taxon>
        <taxon>Tenacibaculum</taxon>
    </lineage>
</organism>
<dbReference type="Pfam" id="PF07715">
    <property type="entry name" value="Plug"/>
    <property type="match status" value="1"/>
</dbReference>
<evidence type="ECO:0000256" key="3">
    <source>
        <dbReference type="ARBA" id="ARBA00023237"/>
    </source>
</evidence>
<dbReference type="Proteomes" id="UP000215214">
    <property type="component" value="Chromosome TJEJU"/>
</dbReference>
<dbReference type="AlphaFoldDB" id="A0A238UEC6"/>
<evidence type="ECO:0000259" key="7">
    <source>
        <dbReference type="Pfam" id="PF07715"/>
    </source>
</evidence>
<dbReference type="OrthoDB" id="9768470at2"/>
<dbReference type="Pfam" id="PF13715">
    <property type="entry name" value="CarbopepD_reg_2"/>
    <property type="match status" value="1"/>
</dbReference>
<dbReference type="Gene3D" id="2.40.170.20">
    <property type="entry name" value="TonB-dependent receptor, beta-barrel domain"/>
    <property type="match status" value="1"/>
</dbReference>
<evidence type="ECO:0000313" key="8">
    <source>
        <dbReference type="EMBL" id="SNR17511.1"/>
    </source>
</evidence>
<reference evidence="8 9" key="1">
    <citation type="submission" date="2017-07" db="EMBL/GenBank/DDBJ databases">
        <authorList>
            <person name="Sun Z.S."/>
            <person name="Albrecht U."/>
            <person name="Echele G."/>
            <person name="Lee C.C."/>
        </authorList>
    </citation>
    <scope>NUCLEOTIDE SEQUENCE [LARGE SCALE GENOMIC DNA]</scope>
    <source>
        <strain evidence="9">type strain: KCTC 22618</strain>
    </source>
</reference>
<keyword evidence="9" id="KW-1185">Reference proteome</keyword>
<evidence type="ECO:0000259" key="6">
    <source>
        <dbReference type="Pfam" id="PF00593"/>
    </source>
</evidence>
<dbReference type="Gene3D" id="2.60.40.1120">
    <property type="entry name" value="Carboxypeptidase-like, regulatory domain"/>
    <property type="match status" value="1"/>
</dbReference>
<feature type="domain" description="TonB-dependent receptor-like beta-barrel" evidence="6">
    <location>
        <begin position="447"/>
        <end position="895"/>
    </location>
</feature>
<keyword evidence="5" id="KW-0732">Signal</keyword>
<comment type="similarity">
    <text evidence="4">Belongs to the TonB-dependent receptor family.</text>
</comment>
<keyword evidence="2 4" id="KW-0472">Membrane</keyword>
<dbReference type="InterPro" id="IPR012910">
    <property type="entry name" value="Plug_dom"/>
</dbReference>
<gene>
    <name evidence="8" type="ORF">TJEJU_3879</name>
</gene>
<name>A0A238UEC6_9FLAO</name>
<feature type="domain" description="TonB-dependent receptor plug" evidence="7">
    <location>
        <begin position="135"/>
        <end position="227"/>
    </location>
</feature>
<dbReference type="GO" id="GO:0009279">
    <property type="term" value="C:cell outer membrane"/>
    <property type="evidence" value="ECO:0007669"/>
    <property type="project" value="UniProtKB-SubCell"/>
</dbReference>
<dbReference type="InterPro" id="IPR037066">
    <property type="entry name" value="Plug_dom_sf"/>
</dbReference>
<dbReference type="Pfam" id="PF00593">
    <property type="entry name" value="TonB_dep_Rec_b-barrel"/>
    <property type="match status" value="1"/>
</dbReference>
<keyword evidence="3" id="KW-0998">Cell outer membrane</keyword>
<dbReference type="InterPro" id="IPR008969">
    <property type="entry name" value="CarboxyPept-like_regulatory"/>
</dbReference>
<dbReference type="SUPFAM" id="SSF56935">
    <property type="entry name" value="Porins"/>
    <property type="match status" value="1"/>
</dbReference>
<feature type="chain" id="PRO_5012421255" evidence="5">
    <location>
        <begin position="19"/>
        <end position="928"/>
    </location>
</feature>
<keyword evidence="8" id="KW-0675">Receptor</keyword>
<dbReference type="PANTHER" id="PTHR40980:SF5">
    <property type="entry name" value="TONB-DEPENDENT RECEPTOR"/>
    <property type="match status" value="1"/>
</dbReference>
<keyword evidence="4" id="KW-0798">TonB box</keyword>
<dbReference type="PANTHER" id="PTHR40980">
    <property type="entry name" value="PLUG DOMAIN-CONTAINING PROTEIN"/>
    <property type="match status" value="1"/>
</dbReference>
<evidence type="ECO:0000256" key="4">
    <source>
        <dbReference type="RuleBase" id="RU003357"/>
    </source>
</evidence>
<comment type="subcellular location">
    <subcellularLocation>
        <location evidence="1 4">Cell outer membrane</location>
    </subcellularLocation>
</comment>
<dbReference type="SUPFAM" id="SSF49464">
    <property type="entry name" value="Carboxypeptidase regulatory domain-like"/>
    <property type="match status" value="1"/>
</dbReference>
<evidence type="ECO:0000256" key="1">
    <source>
        <dbReference type="ARBA" id="ARBA00004442"/>
    </source>
</evidence>
<protein>
    <submittedName>
        <fullName evidence="8">Probable TonB-dependent outer membrane receptor</fullName>
    </submittedName>
</protein>
<dbReference type="InterPro" id="IPR000531">
    <property type="entry name" value="Beta-barrel_TonB"/>
</dbReference>
<dbReference type="RefSeq" id="WP_095074671.1">
    <property type="nucleotide sequence ID" value="NZ_LT899436.1"/>
</dbReference>
<dbReference type="Gene3D" id="2.170.130.10">
    <property type="entry name" value="TonB-dependent receptor, plug domain"/>
    <property type="match status" value="1"/>
</dbReference>
<proteinExistence type="inferred from homology"/>
<accession>A0A238UEC6</accession>
<dbReference type="EMBL" id="LT899436">
    <property type="protein sequence ID" value="SNR17511.1"/>
    <property type="molecule type" value="Genomic_DNA"/>
</dbReference>
<feature type="signal peptide" evidence="5">
    <location>
        <begin position="1"/>
        <end position="18"/>
    </location>
</feature>
<evidence type="ECO:0000313" key="9">
    <source>
        <dbReference type="Proteomes" id="UP000215214"/>
    </source>
</evidence>
<dbReference type="KEGG" id="tje:TJEJU_3879"/>
<evidence type="ECO:0000256" key="2">
    <source>
        <dbReference type="ARBA" id="ARBA00023136"/>
    </source>
</evidence>
<sequence length="928" mass="103310">MKKILLIALVCLCQMVGAQDKGTVTGTVTDKEMNGDSLPFANVFIKGTSIGGNTDLDGKYTISVPAGNHTLVFSFVGYQTIEKPITVVAGKTLVINQELGASGGEQLEEVQINTTVNREKESALLLEQKKAVVIQQKIGNQELARKGVGDVATAVTKTTGVSKEEGSGSVFVRGLGDRYNVTTLNGLPLPSNDPSKKNIDLSIFSTDIVEYIGIDKTYALNNYGDFAGANVDISSKVYKGKGFAEISLGTGLNTVANNKTFYGSDGPNSFGFYKTNYPAFPLNNYNFTTSWDRQEGNAPVNTSIAIKGGDSFNLSENTRLSFFAVGSFNNDYTYQQGVTRADVNVSAVARRDLVRESYTYNTNTTAMGNLRLKYKSHEFKYNGLMVNNSSDTHDDYQGIYDIFDNAPEGGAVIQRQTYIQNTLFVHQLLGDHKFGENIEFDWGASYNFNKNNVPDRKQSTVLPNRNDEPNGPKSFLLISNDSDNHRFFSDLEEEEIAANSSITYKFAKDADDINRAKLKLGYSGRFKDVEFDATQFNFAITLRTVTQPIVDDVYNLDSYFNQENFNAGLFAIRTFRGGLSSTIDVLLPQTYGGTQNINAAYAQLEYKFSDKFTGIFGVRGEKINQSLFYNTSILTGESELDETQILPSASLKYTLNDKNNLKFAASKTYTLPQFKERAPFLFEDIVNNSLGNPNLYSSDNYNVDFKWEFYPEKEEIISAGLFGKYIENPINEVQINSASNDISYANTGDWGIAYGIELELRKNLFNFETETEDKTLNNKLTFGFNGSYMMHNQELNKEKIIRENPGTSVDFSNEEDGFAGASDFLLNTDFTYLKDFRNGMNIQSTIVFNYFSDRIFALGTEGKGNLVDKGYGTLDLILKSNINENISVGLSAKNLLNPSIERFQDNQDVTILSFRRGVNLNFSLSYKF</sequence>
<dbReference type="InterPro" id="IPR036942">
    <property type="entry name" value="Beta-barrel_TonB_sf"/>
</dbReference>